<dbReference type="EMBL" id="JAVIJP010000027">
    <property type="protein sequence ID" value="KAL3635357.1"/>
    <property type="molecule type" value="Genomic_DNA"/>
</dbReference>
<dbReference type="GO" id="GO:0005576">
    <property type="term" value="C:extracellular region"/>
    <property type="evidence" value="ECO:0007669"/>
    <property type="project" value="UniProtKB-SubCell"/>
</dbReference>
<dbReference type="Proteomes" id="UP001632038">
    <property type="component" value="Unassembled WGS sequence"/>
</dbReference>
<dbReference type="GO" id="GO:0030154">
    <property type="term" value="P:cell differentiation"/>
    <property type="evidence" value="ECO:0007669"/>
    <property type="project" value="UniProtKB-KW"/>
</dbReference>
<evidence type="ECO:0000313" key="9">
    <source>
        <dbReference type="EMBL" id="KAL3635357.1"/>
    </source>
</evidence>
<accession>A0ABD3D3H4</accession>
<feature type="transmembrane region" description="Helical" evidence="8">
    <location>
        <begin position="6"/>
        <end position="25"/>
    </location>
</feature>
<name>A0ABD3D3H4_9LAMI</name>
<keyword evidence="8" id="KW-0472">Membrane</keyword>
<protein>
    <submittedName>
        <fullName evidence="9">Uncharacterized protein</fullName>
    </submittedName>
</protein>
<evidence type="ECO:0000256" key="1">
    <source>
        <dbReference type="ARBA" id="ARBA00004239"/>
    </source>
</evidence>
<comment type="subcellular location">
    <subcellularLocation>
        <location evidence="1">Secreted</location>
        <location evidence="1">Extracellular space</location>
    </subcellularLocation>
</comment>
<evidence type="ECO:0000256" key="7">
    <source>
        <dbReference type="ARBA" id="ARBA00023278"/>
    </source>
</evidence>
<evidence type="ECO:0000256" key="3">
    <source>
        <dbReference type="ARBA" id="ARBA00022525"/>
    </source>
</evidence>
<keyword evidence="3" id="KW-0964">Secreted</keyword>
<evidence type="ECO:0000256" key="4">
    <source>
        <dbReference type="ARBA" id="ARBA00022729"/>
    </source>
</evidence>
<reference evidence="10" key="1">
    <citation type="journal article" date="2024" name="IScience">
        <title>Strigolactones Initiate the Formation of Haustorium-like Structures in Castilleja.</title>
        <authorList>
            <person name="Buerger M."/>
            <person name="Peterson D."/>
            <person name="Chory J."/>
        </authorList>
    </citation>
    <scope>NUCLEOTIDE SEQUENCE [LARGE SCALE GENOMIC DNA]</scope>
</reference>
<keyword evidence="7" id="KW-0379">Hydroxylation</keyword>
<dbReference type="AlphaFoldDB" id="A0ABD3D3H4"/>
<keyword evidence="8" id="KW-0812">Transmembrane</keyword>
<evidence type="ECO:0000256" key="5">
    <source>
        <dbReference type="ARBA" id="ARBA00022782"/>
    </source>
</evidence>
<evidence type="ECO:0000313" key="10">
    <source>
        <dbReference type="Proteomes" id="UP001632038"/>
    </source>
</evidence>
<evidence type="ECO:0000256" key="6">
    <source>
        <dbReference type="ARBA" id="ARBA00023180"/>
    </source>
</evidence>
<sequence length="84" mass="8956">MAQSATKLSVAILIGIMITFSMFVMSSSGARILSEHAPAVTSTANLVMRKLGSDETMLGYYLSRAKSMISTDRVSPGGPDPKHH</sequence>
<keyword evidence="6" id="KW-0325">Glycoprotein</keyword>
<keyword evidence="5" id="KW-0221">Differentiation</keyword>
<proteinExistence type="inferred from homology"/>
<dbReference type="PANTHER" id="PTHR36016:SF1">
    <property type="entry name" value="CLAVATA3_ESR (CLE)-RELATED PROTEIN 5-RELATED"/>
    <property type="match status" value="1"/>
</dbReference>
<keyword evidence="4" id="KW-0732">Signal</keyword>
<keyword evidence="10" id="KW-1185">Reference proteome</keyword>
<dbReference type="PANTHER" id="PTHR36016">
    <property type="entry name" value="CLAVATA3/ESR (CLE)-RELATED PROTEIN 7"/>
    <property type="match status" value="1"/>
</dbReference>
<comment type="caution">
    <text evidence="9">The sequence shown here is derived from an EMBL/GenBank/DDBJ whole genome shotgun (WGS) entry which is preliminary data.</text>
</comment>
<dbReference type="InterPro" id="IPR039617">
    <property type="entry name" value="CLAVATA3-CLE"/>
</dbReference>
<comment type="similarity">
    <text evidence="2">Belongs to the CLV3/ESR signal peptide family.</text>
</comment>
<organism evidence="9 10">
    <name type="scientific">Castilleja foliolosa</name>
    <dbReference type="NCBI Taxonomy" id="1961234"/>
    <lineage>
        <taxon>Eukaryota</taxon>
        <taxon>Viridiplantae</taxon>
        <taxon>Streptophyta</taxon>
        <taxon>Embryophyta</taxon>
        <taxon>Tracheophyta</taxon>
        <taxon>Spermatophyta</taxon>
        <taxon>Magnoliopsida</taxon>
        <taxon>eudicotyledons</taxon>
        <taxon>Gunneridae</taxon>
        <taxon>Pentapetalae</taxon>
        <taxon>asterids</taxon>
        <taxon>lamiids</taxon>
        <taxon>Lamiales</taxon>
        <taxon>Orobanchaceae</taxon>
        <taxon>Pedicularideae</taxon>
        <taxon>Castillejinae</taxon>
        <taxon>Castilleja</taxon>
    </lineage>
</organism>
<evidence type="ECO:0000256" key="8">
    <source>
        <dbReference type="SAM" id="Phobius"/>
    </source>
</evidence>
<evidence type="ECO:0000256" key="2">
    <source>
        <dbReference type="ARBA" id="ARBA00005416"/>
    </source>
</evidence>
<keyword evidence="8" id="KW-1133">Transmembrane helix</keyword>
<gene>
    <name evidence="9" type="ORF">CASFOL_019904</name>
</gene>